<dbReference type="AlphaFoldDB" id="A0A7I8D569"/>
<sequence>MSTKRKRPQATEKHIWLDCQAPVTLTVFLLALLAFLVSGEGEALFYRDWFSLVKTSFADPAQYVRMFSFVLGSSGFTSFISSWILFLLVAPQVEEQMGPGKFTVLLAATAGVTGFLGLLSGVTGWMGNECLVLMLILLTVVFSLQGGRIPVVSGLVLALYIWQQATFFQATSQIMSQLIPIGGAVIGAVLGLFLHRKR</sequence>
<dbReference type="Proteomes" id="UP000593890">
    <property type="component" value="Chromosome"/>
</dbReference>
<evidence type="ECO:0000313" key="7">
    <source>
        <dbReference type="Proteomes" id="UP000593890"/>
    </source>
</evidence>
<dbReference type="Gene3D" id="1.20.1540.10">
    <property type="entry name" value="Rhomboid-like"/>
    <property type="match status" value="1"/>
</dbReference>
<dbReference type="EMBL" id="AP023321">
    <property type="protein sequence ID" value="BCI61175.1"/>
    <property type="molecule type" value="Genomic_DNA"/>
</dbReference>
<keyword evidence="7" id="KW-1185">Reference proteome</keyword>
<keyword evidence="3 5" id="KW-1133">Transmembrane helix</keyword>
<keyword evidence="4 5" id="KW-0472">Membrane</keyword>
<name>A0A7I8D569_9FIRM</name>
<organism evidence="6 7">
    <name type="scientific">Solibaculum mannosilyticum</name>
    <dbReference type="NCBI Taxonomy" id="2780922"/>
    <lineage>
        <taxon>Bacteria</taxon>
        <taxon>Bacillati</taxon>
        <taxon>Bacillota</taxon>
        <taxon>Clostridia</taxon>
        <taxon>Eubacteriales</taxon>
        <taxon>Oscillospiraceae</taxon>
        <taxon>Solibaculum</taxon>
    </lineage>
</organism>
<feature type="transmembrane region" description="Helical" evidence="5">
    <location>
        <begin position="102"/>
        <end position="119"/>
    </location>
</feature>
<dbReference type="GO" id="GO:0016020">
    <property type="term" value="C:membrane"/>
    <property type="evidence" value="ECO:0007669"/>
    <property type="project" value="UniProtKB-SubCell"/>
</dbReference>
<keyword evidence="2 5" id="KW-0812">Transmembrane</keyword>
<evidence type="ECO:0000256" key="1">
    <source>
        <dbReference type="ARBA" id="ARBA00004141"/>
    </source>
</evidence>
<dbReference type="SUPFAM" id="SSF144091">
    <property type="entry name" value="Rhomboid-like"/>
    <property type="match status" value="1"/>
</dbReference>
<evidence type="ECO:0000256" key="2">
    <source>
        <dbReference type="ARBA" id="ARBA00022692"/>
    </source>
</evidence>
<dbReference type="RefSeq" id="WP_215533089.1">
    <property type="nucleotide sequence ID" value="NZ_AP023321.1"/>
</dbReference>
<evidence type="ECO:0000313" key="6">
    <source>
        <dbReference type="EMBL" id="BCI61175.1"/>
    </source>
</evidence>
<dbReference type="KEGG" id="sman:C12CBH8_18140"/>
<evidence type="ECO:0000256" key="3">
    <source>
        <dbReference type="ARBA" id="ARBA00022989"/>
    </source>
</evidence>
<dbReference type="InterPro" id="IPR035952">
    <property type="entry name" value="Rhomboid-like_sf"/>
</dbReference>
<accession>A0A7I8D569</accession>
<proteinExistence type="predicted"/>
<protein>
    <recommendedName>
        <fullName evidence="8">Peptidase S54 rhomboid domain-containing protein</fullName>
    </recommendedName>
</protein>
<feature type="transmembrane region" description="Helical" evidence="5">
    <location>
        <begin position="174"/>
        <end position="194"/>
    </location>
</feature>
<evidence type="ECO:0000256" key="4">
    <source>
        <dbReference type="ARBA" id="ARBA00023136"/>
    </source>
</evidence>
<evidence type="ECO:0000256" key="5">
    <source>
        <dbReference type="SAM" id="Phobius"/>
    </source>
</evidence>
<reference evidence="7" key="1">
    <citation type="submission" date="2020-07" db="EMBL/GenBank/DDBJ databases">
        <title>Complete genome sequencing of Clostridia bacterium strain 12CBH8.</title>
        <authorList>
            <person name="Sakamoto M."/>
            <person name="Murakami T."/>
            <person name="Mori H."/>
        </authorList>
    </citation>
    <scope>NUCLEOTIDE SEQUENCE [LARGE SCALE GENOMIC DNA]</scope>
    <source>
        <strain evidence="7">12CBH8</strain>
    </source>
</reference>
<feature type="transmembrane region" description="Helical" evidence="5">
    <location>
        <begin position="125"/>
        <end position="144"/>
    </location>
</feature>
<comment type="subcellular location">
    <subcellularLocation>
        <location evidence="1">Membrane</location>
        <topology evidence="1">Multi-pass membrane protein</topology>
    </subcellularLocation>
</comment>
<feature type="transmembrane region" description="Helical" evidence="5">
    <location>
        <begin position="63"/>
        <end position="90"/>
    </location>
</feature>
<gene>
    <name evidence="6" type="ORF">C12CBH8_18140</name>
</gene>
<evidence type="ECO:0008006" key="8">
    <source>
        <dbReference type="Google" id="ProtNLM"/>
    </source>
</evidence>